<organism evidence="1 2">
    <name type="scientific">Rossellomorea vietnamensis</name>
    <dbReference type="NCBI Taxonomy" id="218284"/>
    <lineage>
        <taxon>Bacteria</taxon>
        <taxon>Bacillati</taxon>
        <taxon>Bacillota</taxon>
        <taxon>Bacilli</taxon>
        <taxon>Bacillales</taxon>
        <taxon>Bacillaceae</taxon>
        <taxon>Rossellomorea</taxon>
    </lineage>
</organism>
<dbReference type="Proteomes" id="UP001064027">
    <property type="component" value="Chromosome"/>
</dbReference>
<keyword evidence="2" id="KW-1185">Reference proteome</keyword>
<name>A0ACD4CE46_9BACI</name>
<evidence type="ECO:0000313" key="2">
    <source>
        <dbReference type="Proteomes" id="UP001064027"/>
    </source>
</evidence>
<dbReference type="EMBL" id="CP104558">
    <property type="protein sequence ID" value="UXH46888.1"/>
    <property type="molecule type" value="Genomic_DNA"/>
</dbReference>
<protein>
    <submittedName>
        <fullName evidence="1">GrpB family protein</fullName>
    </submittedName>
</protein>
<accession>A0ACD4CE46</accession>
<gene>
    <name evidence="1" type="ORF">N5C46_00425</name>
</gene>
<proteinExistence type="predicted"/>
<sequence>MRDVRVVPHQAGWQEKFENEKRSLNKLLPDATIHHIGSTSVPGLAAKPIIDIMIEVPSLESVDERREQFRQLDFVGKGENGIPNRRYFYKGEGNERAVHLHIFPYGIDHVVRHLAFRDYLRGFDKEAKRYGDLKSMLAKKFPHDMDGYIQGKDQFVKDLEEKALSWYEKISGQGTNKP</sequence>
<reference evidence="1" key="1">
    <citation type="submission" date="2022-09" db="EMBL/GenBank/DDBJ databases">
        <title>Complete genome sequence of Rossellomorea vietnamensis strain RL-WG62, a newly isolated PGPR with the potential for plant salinity stress alleviation.</title>
        <authorList>
            <person name="Ren L."/>
            <person name="Wang G."/>
            <person name="Hu H."/>
        </authorList>
    </citation>
    <scope>NUCLEOTIDE SEQUENCE</scope>
    <source>
        <strain evidence="1">RL-WG62</strain>
    </source>
</reference>
<evidence type="ECO:0000313" key="1">
    <source>
        <dbReference type="EMBL" id="UXH46888.1"/>
    </source>
</evidence>